<keyword evidence="1" id="KW-0175">Coiled coil</keyword>
<proteinExistence type="predicted"/>
<reference evidence="2 3" key="1">
    <citation type="submission" date="2018-06" db="EMBL/GenBank/DDBJ databases">
        <authorList>
            <consortium name="Pathogen Informatics"/>
            <person name="Doyle S."/>
        </authorList>
    </citation>
    <scope>NUCLEOTIDE SEQUENCE [LARGE SCALE GENOMIC DNA]</scope>
    <source>
        <strain evidence="2 3">NCTC11088</strain>
    </source>
</reference>
<feature type="coiled-coil region" evidence="1">
    <location>
        <begin position="309"/>
        <end position="336"/>
    </location>
</feature>
<dbReference type="Proteomes" id="UP000254777">
    <property type="component" value="Unassembled WGS sequence"/>
</dbReference>
<dbReference type="EMBL" id="UGTH01000001">
    <property type="protein sequence ID" value="SUB75988.1"/>
    <property type="molecule type" value="Genomic_DNA"/>
</dbReference>
<evidence type="ECO:0000313" key="3">
    <source>
        <dbReference type="Proteomes" id="UP000254777"/>
    </source>
</evidence>
<dbReference type="RefSeq" id="WP_115312218.1">
    <property type="nucleotide sequence ID" value="NZ_UGTH01000001.1"/>
</dbReference>
<organism evidence="2 3">
    <name type="scientific">Peptoniphilus indolicus</name>
    <dbReference type="NCBI Taxonomy" id="33030"/>
    <lineage>
        <taxon>Bacteria</taxon>
        <taxon>Bacillati</taxon>
        <taxon>Bacillota</taxon>
        <taxon>Tissierellia</taxon>
        <taxon>Tissierellales</taxon>
        <taxon>Peptoniphilaceae</taxon>
        <taxon>Peptoniphilus</taxon>
    </lineage>
</organism>
<evidence type="ECO:0000256" key="1">
    <source>
        <dbReference type="SAM" id="Coils"/>
    </source>
</evidence>
<dbReference type="AlphaFoldDB" id="A0A379DDC6"/>
<name>A0A379DDC6_9FIRM</name>
<protein>
    <submittedName>
        <fullName evidence="2">Uncharacterized protein</fullName>
    </submittedName>
</protein>
<gene>
    <name evidence="2" type="ORF">NCTC11088_01797</name>
</gene>
<accession>A0A379DDC6</accession>
<dbReference type="InterPro" id="IPR018163">
    <property type="entry name" value="Thr/Ala-tRNA-synth_IIc_edit"/>
</dbReference>
<evidence type="ECO:0000313" key="2">
    <source>
        <dbReference type="EMBL" id="SUB75988.1"/>
    </source>
</evidence>
<dbReference type="SUPFAM" id="SSF55186">
    <property type="entry name" value="ThrRS/AlaRS common domain"/>
    <property type="match status" value="1"/>
</dbReference>
<dbReference type="GO" id="GO:0000166">
    <property type="term" value="F:nucleotide binding"/>
    <property type="evidence" value="ECO:0007669"/>
    <property type="project" value="InterPro"/>
</dbReference>
<sequence>MEERYIKLAYEKVHTSDIEGIEEINGVKYALPKSTNVFFGTENIVGDKFKVNDEKPEPKEISNKIYFKTNSNNLKFEIDYTNRLDLIQQITANAIVRIIINKATNLKVENYYINSVDNQIVIDSNDISFMQIEQIESTANHLILSNLSTNNTGNILMIRGYGSIESVGPVCERIGELGLLKIKSASKKDDKISIHIVSGKRAIDDYFEKSKIIDNLQSILNVNQSEILKKIKELKFSKSNVAPKIESNLELDTLNKSDNFIDENNQKEVTLDDTYEIKTSTLPSSKKDSENSKKYKDTTEVSKDKYIISEKLEEKVVEQTAEVRNLVEKVNEISKDTSIKNKLSEKAFNLTKFTTDVDGIHFIYKVFRNKNIQEIIQGAKEISNVPNYISILGFPLGDVSNFYVTRSKNLNIDLKNILEKINPKLFLKSSGNMYEVEGTVNTQNLATVMESFLLNIKN</sequence>